<dbReference type="FunCoup" id="A9AVF5">
    <property type="interactions" value="28"/>
</dbReference>
<dbReference type="InterPro" id="IPR011991">
    <property type="entry name" value="ArsR-like_HTH"/>
</dbReference>
<dbReference type="PANTHER" id="PTHR42756">
    <property type="entry name" value="TRANSCRIPTIONAL REGULATOR, MARR"/>
    <property type="match status" value="1"/>
</dbReference>
<dbReference type="BioCyc" id="HAUR316274:GHYA-2032-MONOMER"/>
<dbReference type="EMBL" id="CP000875">
    <property type="protein sequence ID" value="ABX04646.1"/>
    <property type="molecule type" value="Genomic_DNA"/>
</dbReference>
<evidence type="ECO:0000313" key="5">
    <source>
        <dbReference type="EMBL" id="ABX04646.1"/>
    </source>
</evidence>
<dbReference type="AlphaFoldDB" id="A9AVF5"/>
<dbReference type="SMART" id="SM00347">
    <property type="entry name" value="HTH_MARR"/>
    <property type="match status" value="1"/>
</dbReference>
<proteinExistence type="predicted"/>
<name>A9AVF5_HERA2</name>
<dbReference type="KEGG" id="hau:Haur_2003"/>
<dbReference type="GO" id="GO:0003700">
    <property type="term" value="F:DNA-binding transcription factor activity"/>
    <property type="evidence" value="ECO:0007669"/>
    <property type="project" value="InterPro"/>
</dbReference>
<organism evidence="5 6">
    <name type="scientific">Herpetosiphon aurantiacus (strain ATCC 23779 / DSM 785 / 114-95)</name>
    <dbReference type="NCBI Taxonomy" id="316274"/>
    <lineage>
        <taxon>Bacteria</taxon>
        <taxon>Bacillati</taxon>
        <taxon>Chloroflexota</taxon>
        <taxon>Chloroflexia</taxon>
        <taxon>Herpetosiphonales</taxon>
        <taxon>Herpetosiphonaceae</taxon>
        <taxon>Herpetosiphon</taxon>
    </lineage>
</organism>
<feature type="domain" description="HTH marR-type" evidence="4">
    <location>
        <begin position="10"/>
        <end position="141"/>
    </location>
</feature>
<keyword evidence="6" id="KW-1185">Reference proteome</keyword>
<sequence length="144" mass="15762">MEATVLAELRFCACANLRKTARLVTQAYDDALKETGLHCSQFTLLATLAQIGPSGMGQLAEALGMDRTTLTRNLQALQRDGLVEDQPDGDKRRRQVAITTRGVAALEAALPLWQQAQKRVVVVLGSDQFGDLLDTLKTLRRGVR</sequence>
<dbReference type="InParanoid" id="A9AVF5"/>
<dbReference type="eggNOG" id="COG1846">
    <property type="taxonomic scope" value="Bacteria"/>
</dbReference>
<dbReference type="CDD" id="cd00090">
    <property type="entry name" value="HTH_ARSR"/>
    <property type="match status" value="1"/>
</dbReference>
<dbReference type="HOGENOM" id="CLU_083287_35_2_0"/>
<dbReference type="InterPro" id="IPR036390">
    <property type="entry name" value="WH_DNA-bd_sf"/>
</dbReference>
<accession>A9AVF5</accession>
<dbReference type="PROSITE" id="PS50995">
    <property type="entry name" value="HTH_MARR_2"/>
    <property type="match status" value="1"/>
</dbReference>
<keyword evidence="1" id="KW-0805">Transcription regulation</keyword>
<dbReference type="Pfam" id="PF01047">
    <property type="entry name" value="MarR"/>
    <property type="match status" value="1"/>
</dbReference>
<evidence type="ECO:0000259" key="4">
    <source>
        <dbReference type="PROSITE" id="PS50995"/>
    </source>
</evidence>
<dbReference type="SUPFAM" id="SSF46785">
    <property type="entry name" value="Winged helix' DNA-binding domain"/>
    <property type="match status" value="1"/>
</dbReference>
<evidence type="ECO:0000256" key="1">
    <source>
        <dbReference type="ARBA" id="ARBA00023015"/>
    </source>
</evidence>
<evidence type="ECO:0000313" key="6">
    <source>
        <dbReference type="Proteomes" id="UP000000787"/>
    </source>
</evidence>
<keyword evidence="3" id="KW-0804">Transcription</keyword>
<dbReference type="InterPro" id="IPR036388">
    <property type="entry name" value="WH-like_DNA-bd_sf"/>
</dbReference>
<reference evidence="5 6" key="1">
    <citation type="journal article" date="2011" name="Stand. Genomic Sci.">
        <title>Complete genome sequence of the filamentous gliding predatory bacterium Herpetosiphon aurantiacus type strain (114-95(T)).</title>
        <authorList>
            <person name="Kiss H."/>
            <person name="Nett M."/>
            <person name="Domin N."/>
            <person name="Martin K."/>
            <person name="Maresca J.A."/>
            <person name="Copeland A."/>
            <person name="Lapidus A."/>
            <person name="Lucas S."/>
            <person name="Berry K.W."/>
            <person name="Glavina Del Rio T."/>
            <person name="Dalin E."/>
            <person name="Tice H."/>
            <person name="Pitluck S."/>
            <person name="Richardson P."/>
            <person name="Bruce D."/>
            <person name="Goodwin L."/>
            <person name="Han C."/>
            <person name="Detter J.C."/>
            <person name="Schmutz J."/>
            <person name="Brettin T."/>
            <person name="Land M."/>
            <person name="Hauser L."/>
            <person name="Kyrpides N.C."/>
            <person name="Ivanova N."/>
            <person name="Goker M."/>
            <person name="Woyke T."/>
            <person name="Klenk H.P."/>
            <person name="Bryant D.A."/>
        </authorList>
    </citation>
    <scope>NUCLEOTIDE SEQUENCE [LARGE SCALE GENOMIC DNA]</scope>
    <source>
        <strain evidence="6">ATCC 23779 / DSM 785 / 114-95</strain>
    </source>
</reference>
<gene>
    <name evidence="5" type="ordered locus">Haur_2003</name>
</gene>
<keyword evidence="2" id="KW-0238">DNA-binding</keyword>
<evidence type="ECO:0000256" key="2">
    <source>
        <dbReference type="ARBA" id="ARBA00023125"/>
    </source>
</evidence>
<protein>
    <submittedName>
        <fullName evidence="5">Transcriptional regulator, MarR family</fullName>
    </submittedName>
</protein>
<dbReference type="Proteomes" id="UP000000787">
    <property type="component" value="Chromosome"/>
</dbReference>
<dbReference type="GO" id="GO:0003677">
    <property type="term" value="F:DNA binding"/>
    <property type="evidence" value="ECO:0007669"/>
    <property type="project" value="UniProtKB-KW"/>
</dbReference>
<dbReference type="PANTHER" id="PTHR42756:SF1">
    <property type="entry name" value="TRANSCRIPTIONAL REPRESSOR OF EMRAB OPERON"/>
    <property type="match status" value="1"/>
</dbReference>
<dbReference type="Gene3D" id="1.10.10.10">
    <property type="entry name" value="Winged helix-like DNA-binding domain superfamily/Winged helix DNA-binding domain"/>
    <property type="match status" value="1"/>
</dbReference>
<dbReference type="InterPro" id="IPR000835">
    <property type="entry name" value="HTH_MarR-typ"/>
</dbReference>
<evidence type="ECO:0000256" key="3">
    <source>
        <dbReference type="ARBA" id="ARBA00023163"/>
    </source>
</evidence>